<sequence length="384" mass="44735">MEWNTSLLKKGTFIRRMNRFVCEVEIDGISTICHLPNPGRMWELLFSQVPVYVRQCMNATRKTPYDLVGVEREGIPVLLDTQYTNDVAAYFIQHKQIPEWRSWKLIRREVTVGHSRFDLLLGRGDERFYVEVKSCTLFSKNGAMFPDAVTERGKKHLLALAAMHDKGIRTGLLFLVHWDRAKWFLPDYHTDPEFATVFSKVEHKLDWQAVSVQWDESFQMPRPRERLLYPSAILQQENKDAGAYMLVLEVEQERDIEVGKKGIVHVCPGYYVYVGSAKKNLAARIARHKRNLKRLHWHIDYLRQVATVRAVIPIRTSADVEHILASQVVRICDWHIRGFGCTDCACKTHLFAFKENPIHLQTFMKIVEDVRMNRLDACILANLR</sequence>
<accession>A0A2J8B8H6</accession>
<dbReference type="STRING" id="1588748.HMPREF3182_00473"/>
<keyword evidence="5" id="KW-1185">Reference proteome</keyword>
<evidence type="ECO:0000259" key="1">
    <source>
        <dbReference type="Pfam" id="PF03749"/>
    </source>
</evidence>
<evidence type="ECO:0000313" key="5">
    <source>
        <dbReference type="Proteomes" id="UP000070160"/>
    </source>
</evidence>
<evidence type="ECO:0000313" key="6">
    <source>
        <dbReference type="Proteomes" id="UP000242958"/>
    </source>
</evidence>
<dbReference type="RefSeq" id="WP_062485272.1">
    <property type="nucleotide sequence ID" value="NZ_KQ960933.1"/>
</dbReference>
<proteinExistence type="predicted"/>
<dbReference type="PANTHER" id="PTHR30545:SF2">
    <property type="entry name" value="SUGAR FERMENTATION STIMULATION PROTEIN A"/>
    <property type="match status" value="1"/>
</dbReference>
<evidence type="ECO:0000313" key="3">
    <source>
        <dbReference type="EMBL" id="KXB92356.1"/>
    </source>
</evidence>
<dbReference type="EMBL" id="LSDT01000014">
    <property type="protein sequence ID" value="KXB92356.1"/>
    <property type="molecule type" value="Genomic_DNA"/>
</dbReference>
<dbReference type="PANTHER" id="PTHR30545">
    <property type="entry name" value="SUGAR FERMENTATION STIMULATION PROTEIN A"/>
    <property type="match status" value="1"/>
</dbReference>
<dbReference type="InterPro" id="IPR041465">
    <property type="entry name" value="SfsA_N"/>
</dbReference>
<dbReference type="InterPro" id="IPR040452">
    <property type="entry name" value="SfsA_C"/>
</dbReference>
<evidence type="ECO:0000259" key="2">
    <source>
        <dbReference type="Pfam" id="PF17746"/>
    </source>
</evidence>
<dbReference type="EMBL" id="NFMF01000010">
    <property type="protein sequence ID" value="PNH21072.1"/>
    <property type="molecule type" value="Genomic_DNA"/>
</dbReference>
<feature type="domain" description="Sugar fermentation stimulation protein C-terminal" evidence="1">
    <location>
        <begin position="83"/>
        <end position="214"/>
    </location>
</feature>
<reference evidence="5" key="1">
    <citation type="submission" date="2016-01" db="EMBL/GenBank/DDBJ databases">
        <authorList>
            <person name="Mitreva M."/>
            <person name="Pepin K.H."/>
            <person name="Mihindukulasuriya K.A."/>
            <person name="Fulton R."/>
            <person name="Fronick C."/>
            <person name="O'Laughlin M."/>
            <person name="Miner T."/>
            <person name="Herter B."/>
            <person name="Rosa B.A."/>
            <person name="Cordes M."/>
            <person name="Tomlinson C."/>
            <person name="Wollam A."/>
            <person name="Palsikar V.B."/>
            <person name="Mardis E.R."/>
            <person name="Wilson R.K."/>
        </authorList>
    </citation>
    <scope>NUCLEOTIDE SEQUENCE [LARGE SCALE GENOMIC DNA]</scope>
    <source>
        <strain evidence="5">KA00182</strain>
    </source>
</reference>
<evidence type="ECO:0000313" key="4">
    <source>
        <dbReference type="EMBL" id="PNH21072.1"/>
    </source>
</evidence>
<dbReference type="PATRIC" id="fig|1588748.3.peg.456"/>
<dbReference type="InterPro" id="IPR005224">
    <property type="entry name" value="SfsA"/>
</dbReference>
<dbReference type="AlphaFoldDB" id="A0A134CJG6"/>
<dbReference type="Pfam" id="PF01986">
    <property type="entry name" value="DUF123"/>
    <property type="match status" value="1"/>
</dbReference>
<dbReference type="Pfam" id="PF03749">
    <property type="entry name" value="SfsA"/>
    <property type="match status" value="1"/>
</dbReference>
<comment type="caution">
    <text evidence="3">The sequence shown here is derived from an EMBL/GenBank/DDBJ whole genome shotgun (WGS) entry which is preliminary data.</text>
</comment>
<dbReference type="CDD" id="cd22359">
    <property type="entry name" value="SfsA-like_bacterial"/>
    <property type="match status" value="1"/>
</dbReference>
<accession>A0A134CJG6</accession>
<protein>
    <submittedName>
        <fullName evidence="3 4">Sugar fermentation stimulation protein</fullName>
    </submittedName>
</protein>
<dbReference type="Gene3D" id="3.40.1350.60">
    <property type="match status" value="1"/>
</dbReference>
<dbReference type="Proteomes" id="UP000070160">
    <property type="component" value="Unassembled WGS sequence"/>
</dbReference>
<dbReference type="CDD" id="cd10441">
    <property type="entry name" value="GIY-YIG_COG1833"/>
    <property type="match status" value="1"/>
</dbReference>
<dbReference type="NCBIfam" id="TIGR00230">
    <property type="entry name" value="sfsA"/>
    <property type="match status" value="1"/>
</dbReference>
<dbReference type="GO" id="GO:0003677">
    <property type="term" value="F:DNA binding"/>
    <property type="evidence" value="ECO:0007669"/>
    <property type="project" value="InterPro"/>
</dbReference>
<dbReference type="Pfam" id="PF17746">
    <property type="entry name" value="SfsA_N"/>
    <property type="match status" value="1"/>
</dbReference>
<dbReference type="InterPro" id="IPR002837">
    <property type="entry name" value="DUF123"/>
</dbReference>
<reference evidence="3" key="2">
    <citation type="submission" date="2016-01" db="EMBL/GenBank/DDBJ databases">
        <authorList>
            <person name="Oliw E.H."/>
        </authorList>
    </citation>
    <scope>NUCLEOTIDE SEQUENCE [LARGE SCALE GENOMIC DNA]</scope>
    <source>
        <strain evidence="3">KA00182</strain>
    </source>
</reference>
<organism evidence="3 5">
    <name type="scientific">Megasphaera hutchinsoni</name>
    <dbReference type="NCBI Taxonomy" id="1588748"/>
    <lineage>
        <taxon>Bacteria</taxon>
        <taxon>Bacillati</taxon>
        <taxon>Bacillota</taxon>
        <taxon>Negativicutes</taxon>
        <taxon>Veillonellales</taxon>
        <taxon>Veillonellaceae</taxon>
        <taxon>Megasphaera</taxon>
    </lineage>
</organism>
<gene>
    <name evidence="4" type="ORF">CAL30_06505</name>
    <name evidence="3" type="ORF">HMPREF3182_00473</name>
</gene>
<reference evidence="4 6" key="3">
    <citation type="submission" date="2017-05" db="EMBL/GenBank/DDBJ databases">
        <authorList>
            <person name="Song R."/>
            <person name="Chenine A.L."/>
            <person name="Ruprecht R.M."/>
        </authorList>
    </citation>
    <scope>NUCLEOTIDE SEQUENCE [LARGE SCALE GENOMIC DNA]</scope>
    <source>
        <strain evidence="4 6">KA00229</strain>
    </source>
</reference>
<dbReference type="Gene3D" id="2.40.50.580">
    <property type="match status" value="1"/>
</dbReference>
<name>A0A134CJG6_9FIRM</name>
<feature type="domain" description="SfsA N-terminal OB" evidence="2">
    <location>
        <begin position="14"/>
        <end position="78"/>
    </location>
</feature>
<dbReference type="Proteomes" id="UP000242958">
    <property type="component" value="Unassembled WGS sequence"/>
</dbReference>